<accession>A0AAW9DMA3</accession>
<dbReference type="RefSeq" id="WP_319612312.1">
    <property type="nucleotide sequence ID" value="NZ_JAWXYB010000001.1"/>
</dbReference>
<protein>
    <submittedName>
        <fullName evidence="1">Uncharacterized protein</fullName>
    </submittedName>
</protein>
<name>A0AAW9DMA3_ACIAO</name>
<sequence>MALDRGDAETRLSVIADATDVCAICTARGGWLDLYFLDNDARNFRRSNLIAACPLCRSCQSLHRSHAAIEFLPVWVTEIPQIAINRLTRLLHQRLISAGETPIIDHRNRPALDDQTTRDLVSTYLALANRNVRLRIILGGYAPNARDLVTLFYAVDPGRGSCPEKLSVGLRLLPLGRYVVDGRDRYAAALGVEPPALDAINTDLVAA</sequence>
<keyword evidence="2" id="KW-1185">Reference proteome</keyword>
<gene>
    <name evidence="1" type="ORF">SIL87_00105</name>
</gene>
<dbReference type="EMBL" id="JAWXYB010000001">
    <property type="protein sequence ID" value="MDX5929172.1"/>
    <property type="molecule type" value="Genomic_DNA"/>
</dbReference>
<proteinExistence type="predicted"/>
<evidence type="ECO:0000313" key="2">
    <source>
        <dbReference type="Proteomes" id="UP001279553"/>
    </source>
</evidence>
<reference evidence="1 2" key="1">
    <citation type="submission" date="2023-11" db="EMBL/GenBank/DDBJ databases">
        <title>MicrobeMod: A computational toolkit for identifying prokaryotic methylation and restriction-modification with nanopore sequencing.</title>
        <authorList>
            <person name="Crits-Christoph A."/>
            <person name="Kang S.C."/>
            <person name="Lee H."/>
            <person name="Ostrov N."/>
        </authorList>
    </citation>
    <scope>NUCLEOTIDE SEQUENCE [LARGE SCALE GENOMIC DNA]</scope>
    <source>
        <strain evidence="1 2">DSMZ 700</strain>
    </source>
</reference>
<dbReference type="Proteomes" id="UP001279553">
    <property type="component" value="Unassembled WGS sequence"/>
</dbReference>
<organism evidence="1 2">
    <name type="scientific">Acidiphilium acidophilum</name>
    <name type="common">Thiobacillus acidophilus</name>
    <dbReference type="NCBI Taxonomy" id="76588"/>
    <lineage>
        <taxon>Bacteria</taxon>
        <taxon>Pseudomonadati</taxon>
        <taxon>Pseudomonadota</taxon>
        <taxon>Alphaproteobacteria</taxon>
        <taxon>Acetobacterales</taxon>
        <taxon>Acidocellaceae</taxon>
        <taxon>Acidiphilium</taxon>
    </lineage>
</organism>
<evidence type="ECO:0000313" key="1">
    <source>
        <dbReference type="EMBL" id="MDX5929172.1"/>
    </source>
</evidence>
<dbReference type="AlphaFoldDB" id="A0AAW9DMA3"/>
<comment type="caution">
    <text evidence="1">The sequence shown here is derived from an EMBL/GenBank/DDBJ whole genome shotgun (WGS) entry which is preliminary data.</text>
</comment>